<dbReference type="EMBL" id="JANEYF010001675">
    <property type="protein sequence ID" value="KAJ8959582.1"/>
    <property type="molecule type" value="Genomic_DNA"/>
</dbReference>
<proteinExistence type="predicted"/>
<sequence length="74" mass="8231">MNGIKTHNAVLEADIYAKDEKIETLNTEIVLESSPVDLEYHEDRDAATPKLGTNLECMGGMWLPEAVYMYISAA</sequence>
<comment type="caution">
    <text evidence="1">The sequence shown here is derived from an EMBL/GenBank/DDBJ whole genome shotgun (WGS) entry which is preliminary data.</text>
</comment>
<evidence type="ECO:0000313" key="2">
    <source>
        <dbReference type="Proteomes" id="UP001162156"/>
    </source>
</evidence>
<protein>
    <submittedName>
        <fullName evidence="1">Uncharacterized protein</fullName>
    </submittedName>
</protein>
<evidence type="ECO:0000313" key="1">
    <source>
        <dbReference type="EMBL" id="KAJ8959582.1"/>
    </source>
</evidence>
<name>A0AAV8Z7S5_9CUCU</name>
<gene>
    <name evidence="1" type="ORF">NQ314_006231</name>
</gene>
<organism evidence="1 2">
    <name type="scientific">Rhamnusium bicolor</name>
    <dbReference type="NCBI Taxonomy" id="1586634"/>
    <lineage>
        <taxon>Eukaryota</taxon>
        <taxon>Metazoa</taxon>
        <taxon>Ecdysozoa</taxon>
        <taxon>Arthropoda</taxon>
        <taxon>Hexapoda</taxon>
        <taxon>Insecta</taxon>
        <taxon>Pterygota</taxon>
        <taxon>Neoptera</taxon>
        <taxon>Endopterygota</taxon>
        <taxon>Coleoptera</taxon>
        <taxon>Polyphaga</taxon>
        <taxon>Cucujiformia</taxon>
        <taxon>Chrysomeloidea</taxon>
        <taxon>Cerambycidae</taxon>
        <taxon>Lepturinae</taxon>
        <taxon>Rhagiini</taxon>
        <taxon>Rhamnusium</taxon>
    </lineage>
</organism>
<dbReference type="Proteomes" id="UP001162156">
    <property type="component" value="Unassembled WGS sequence"/>
</dbReference>
<accession>A0AAV8Z7S5</accession>
<keyword evidence="2" id="KW-1185">Reference proteome</keyword>
<reference evidence="1" key="1">
    <citation type="journal article" date="2023" name="Insect Mol. Biol.">
        <title>Genome sequencing provides insights into the evolution of gene families encoding plant cell wall-degrading enzymes in longhorned beetles.</title>
        <authorList>
            <person name="Shin N.R."/>
            <person name="Okamura Y."/>
            <person name="Kirsch R."/>
            <person name="Pauchet Y."/>
        </authorList>
    </citation>
    <scope>NUCLEOTIDE SEQUENCE</scope>
    <source>
        <strain evidence="1">RBIC_L_NR</strain>
    </source>
</reference>
<dbReference type="AlphaFoldDB" id="A0AAV8Z7S5"/>